<accession>A0A484I8J8</accession>
<organism evidence="2 3">
    <name type="scientific">Candidatus Nitrosocosmicus franklandianus</name>
    <dbReference type="NCBI Taxonomy" id="1798806"/>
    <lineage>
        <taxon>Archaea</taxon>
        <taxon>Nitrososphaerota</taxon>
        <taxon>Nitrososphaeria</taxon>
        <taxon>Nitrososphaerales</taxon>
        <taxon>Nitrososphaeraceae</taxon>
        <taxon>Candidatus Nitrosocosmicus</taxon>
    </lineage>
</organism>
<keyword evidence="2" id="KW-0808">Transferase</keyword>
<dbReference type="PANTHER" id="PTHR45180:SF1">
    <property type="entry name" value="OS01G0307686 PROTEIN"/>
    <property type="match status" value="1"/>
</dbReference>
<keyword evidence="2" id="KW-0489">Methyltransferase</keyword>
<dbReference type="OrthoDB" id="147504at2157"/>
<dbReference type="PANTHER" id="PTHR45180">
    <property type="entry name" value="OS01G0307686 PROTEIN"/>
    <property type="match status" value="1"/>
</dbReference>
<reference evidence="2 3" key="1">
    <citation type="submission" date="2019-02" db="EMBL/GenBank/DDBJ databases">
        <authorList>
            <person name="Lehtovirta-Morley E L."/>
        </authorList>
    </citation>
    <scope>NUCLEOTIDE SEQUENCE [LARGE SCALE GENOMIC DNA]</scope>
    <source>
        <strain evidence="2">NFRAN1</strain>
    </source>
</reference>
<dbReference type="EMBL" id="LR216287">
    <property type="protein sequence ID" value="VFJ13436.1"/>
    <property type="molecule type" value="Genomic_DNA"/>
</dbReference>
<proteinExistence type="predicted"/>
<keyword evidence="3" id="KW-1185">Reference proteome</keyword>
<dbReference type="Pfam" id="PF08241">
    <property type="entry name" value="Methyltransf_11"/>
    <property type="match status" value="1"/>
</dbReference>
<dbReference type="SUPFAM" id="SSF53335">
    <property type="entry name" value="S-adenosyl-L-methionine-dependent methyltransferases"/>
    <property type="match status" value="1"/>
</dbReference>
<dbReference type="Proteomes" id="UP000294299">
    <property type="component" value="Chromosome NFRAN"/>
</dbReference>
<dbReference type="InterPro" id="IPR029063">
    <property type="entry name" value="SAM-dependent_MTases_sf"/>
</dbReference>
<evidence type="ECO:0000313" key="2">
    <source>
        <dbReference type="EMBL" id="VFJ13436.1"/>
    </source>
</evidence>
<evidence type="ECO:0000313" key="3">
    <source>
        <dbReference type="Proteomes" id="UP000294299"/>
    </source>
</evidence>
<sequence length="253" mass="29238">MSNAVDHFSSTSKEYSFSRPTYPDILYKYLDDITPGKDKAWDCATGNGQAAVGLCKYFKNVIASDASKEQLAYRFPRSNIHYEMFPAERANLEDGSIDLITVAQAAHWFDLDKFYKEVTRVSKNNGILAIWSYGMHKIDNHIDTISAKLNVGGDILGKYWPKETIYVKEDYKTISFPFKEIMTPKFEMTVNWNLDELVSYMQTWSAVKRFSVEKKFNPIDLIMTDLEKLWGKRENKKLVKWDINIRIGAVHVS</sequence>
<protein>
    <submittedName>
        <fullName evidence="2">Methyltransferase domain protein</fullName>
    </submittedName>
</protein>
<gene>
    <name evidence="2" type="ORF">NFRAN_1114</name>
</gene>
<dbReference type="Gene3D" id="3.40.50.150">
    <property type="entry name" value="Vaccinia Virus protein VP39"/>
    <property type="match status" value="1"/>
</dbReference>
<dbReference type="RefSeq" id="WP_134483347.1">
    <property type="nucleotide sequence ID" value="NZ_LR216287.1"/>
</dbReference>
<dbReference type="GO" id="GO:0032259">
    <property type="term" value="P:methylation"/>
    <property type="evidence" value="ECO:0007669"/>
    <property type="project" value="UniProtKB-KW"/>
</dbReference>
<evidence type="ECO:0000259" key="1">
    <source>
        <dbReference type="Pfam" id="PF08241"/>
    </source>
</evidence>
<name>A0A484I8J8_9ARCH</name>
<dbReference type="AlphaFoldDB" id="A0A484I8J8"/>
<dbReference type="KEGG" id="nfn:NFRAN_1114"/>
<dbReference type="GO" id="GO:0008757">
    <property type="term" value="F:S-adenosylmethionine-dependent methyltransferase activity"/>
    <property type="evidence" value="ECO:0007669"/>
    <property type="project" value="InterPro"/>
</dbReference>
<dbReference type="InterPro" id="IPR013216">
    <property type="entry name" value="Methyltransf_11"/>
</dbReference>
<feature type="domain" description="Methyltransferase type 11" evidence="1">
    <location>
        <begin position="42"/>
        <end position="130"/>
    </location>
</feature>
<dbReference type="GeneID" id="39420540"/>